<sequence>MAREWQQRRFAEYVMPDAVYYQSLWAVRGLARMEKRVRELDREITGDGCSASIVREGRRDYAAIRPTEKKAVEKITLEKRVEAIRRALDTVPENYRDFVYANIVYRKQPAGYQTKIWKIWKQRFLFHVARNLSMM</sequence>
<dbReference type="OrthoDB" id="2082861at2"/>
<gene>
    <name evidence="1" type="ORF">BHK98_00715</name>
</gene>
<keyword evidence="2" id="KW-1185">Reference proteome</keyword>
<dbReference type="EMBL" id="MJIE01000001">
    <property type="protein sequence ID" value="OLR54742.1"/>
    <property type="molecule type" value="Genomic_DNA"/>
</dbReference>
<dbReference type="STRING" id="1261640.BHK98_00715"/>
<dbReference type="AlphaFoldDB" id="A0A1Q9JES2"/>
<name>A0A1Q9JES2_9FIRM</name>
<reference evidence="1 2" key="1">
    <citation type="journal article" date="2016" name="Appl. Environ. Microbiol.">
        <title>Function and Phylogeny of Bacterial Butyryl Coenzyme A:Acetate Transferases and Their Diversity in the Proximal Colon of Swine.</title>
        <authorList>
            <person name="Trachsel J."/>
            <person name="Bayles D.O."/>
            <person name="Looft T."/>
            <person name="Levine U.Y."/>
            <person name="Allen H.K."/>
        </authorList>
    </citation>
    <scope>NUCLEOTIDE SEQUENCE [LARGE SCALE GENOMIC DNA]</scope>
    <source>
        <strain evidence="1 2">68-3-10</strain>
    </source>
</reference>
<dbReference type="Proteomes" id="UP000187404">
    <property type="component" value="Unassembled WGS sequence"/>
</dbReference>
<dbReference type="RefSeq" id="WP_075711762.1">
    <property type="nucleotide sequence ID" value="NZ_MJIE01000001.1"/>
</dbReference>
<proteinExistence type="predicted"/>
<organism evidence="1 2">
    <name type="scientific">Hornefia porci</name>
    <dbReference type="NCBI Taxonomy" id="2652292"/>
    <lineage>
        <taxon>Bacteria</taxon>
        <taxon>Bacillati</taxon>
        <taxon>Bacillota</taxon>
        <taxon>Clostridia</taxon>
        <taxon>Peptostreptococcales</taxon>
        <taxon>Anaerovoracaceae</taxon>
        <taxon>Hornefia</taxon>
    </lineage>
</organism>
<evidence type="ECO:0000313" key="1">
    <source>
        <dbReference type="EMBL" id="OLR54742.1"/>
    </source>
</evidence>
<evidence type="ECO:0000313" key="2">
    <source>
        <dbReference type="Proteomes" id="UP000187404"/>
    </source>
</evidence>
<comment type="caution">
    <text evidence="1">The sequence shown here is derived from an EMBL/GenBank/DDBJ whole genome shotgun (WGS) entry which is preliminary data.</text>
</comment>
<protein>
    <submittedName>
        <fullName evidence="1">Uncharacterized protein</fullName>
    </submittedName>
</protein>
<accession>A0A1Q9JES2</accession>